<dbReference type="EMBL" id="JBHSQJ010000083">
    <property type="protein sequence ID" value="MFC5909494.1"/>
    <property type="molecule type" value="Genomic_DNA"/>
</dbReference>
<keyword evidence="1" id="KW-1133">Transmembrane helix</keyword>
<keyword evidence="1" id="KW-0472">Membrane</keyword>
<protein>
    <submittedName>
        <fullName evidence="2">Uncharacterized protein</fullName>
    </submittedName>
</protein>
<gene>
    <name evidence="2" type="ORF">ACFP3V_20025</name>
</gene>
<proteinExistence type="predicted"/>
<organism evidence="2 3">
    <name type="scientific">Streptacidiphilus monticola</name>
    <dbReference type="NCBI Taxonomy" id="2161674"/>
    <lineage>
        <taxon>Bacteria</taxon>
        <taxon>Bacillati</taxon>
        <taxon>Actinomycetota</taxon>
        <taxon>Actinomycetes</taxon>
        <taxon>Kitasatosporales</taxon>
        <taxon>Streptomycetaceae</taxon>
        <taxon>Streptacidiphilus</taxon>
    </lineage>
</organism>
<name>A0ABW1G412_9ACTN</name>
<keyword evidence="1" id="KW-0812">Transmembrane</keyword>
<reference evidence="3" key="1">
    <citation type="journal article" date="2019" name="Int. J. Syst. Evol. Microbiol.">
        <title>The Global Catalogue of Microorganisms (GCM) 10K type strain sequencing project: providing services to taxonomists for standard genome sequencing and annotation.</title>
        <authorList>
            <consortium name="The Broad Institute Genomics Platform"/>
            <consortium name="The Broad Institute Genome Sequencing Center for Infectious Disease"/>
            <person name="Wu L."/>
            <person name="Ma J."/>
        </authorList>
    </citation>
    <scope>NUCLEOTIDE SEQUENCE [LARGE SCALE GENOMIC DNA]</scope>
    <source>
        <strain evidence="3">JCM 4816</strain>
    </source>
</reference>
<evidence type="ECO:0000313" key="3">
    <source>
        <dbReference type="Proteomes" id="UP001596174"/>
    </source>
</evidence>
<evidence type="ECO:0000256" key="1">
    <source>
        <dbReference type="SAM" id="Phobius"/>
    </source>
</evidence>
<comment type="caution">
    <text evidence="2">The sequence shown here is derived from an EMBL/GenBank/DDBJ whole genome shotgun (WGS) entry which is preliminary data.</text>
</comment>
<dbReference type="Proteomes" id="UP001596174">
    <property type="component" value="Unassembled WGS sequence"/>
</dbReference>
<feature type="transmembrane region" description="Helical" evidence="1">
    <location>
        <begin position="33"/>
        <end position="54"/>
    </location>
</feature>
<dbReference type="RefSeq" id="WP_380585346.1">
    <property type="nucleotide sequence ID" value="NZ_JBHSQJ010000083.1"/>
</dbReference>
<sequence>MNRNLKLLGWAGLLLALAFPAAAGHVLAWLTVVTGLLLAHPTAACTAGALVLLARALPRVRRRLTHAAGRRLAAQLAQHVAKFAPASST</sequence>
<evidence type="ECO:0000313" key="2">
    <source>
        <dbReference type="EMBL" id="MFC5909494.1"/>
    </source>
</evidence>
<accession>A0ABW1G412</accession>
<keyword evidence="3" id="KW-1185">Reference proteome</keyword>